<evidence type="ECO:0000313" key="2">
    <source>
        <dbReference type="EMBL" id="TKA83078.1"/>
    </source>
</evidence>
<evidence type="ECO:0000256" key="1">
    <source>
        <dbReference type="SAM" id="SignalP"/>
    </source>
</evidence>
<feature type="chain" id="PRO_5020948079" evidence="1">
    <location>
        <begin position="23"/>
        <end position="332"/>
    </location>
</feature>
<keyword evidence="3" id="KW-1185">Reference proteome</keyword>
<organism evidence="2 3">
    <name type="scientific">Friedmanniomyces simplex</name>
    <dbReference type="NCBI Taxonomy" id="329884"/>
    <lineage>
        <taxon>Eukaryota</taxon>
        <taxon>Fungi</taxon>
        <taxon>Dikarya</taxon>
        <taxon>Ascomycota</taxon>
        <taxon>Pezizomycotina</taxon>
        <taxon>Dothideomycetes</taxon>
        <taxon>Dothideomycetidae</taxon>
        <taxon>Mycosphaerellales</taxon>
        <taxon>Teratosphaeriaceae</taxon>
        <taxon>Friedmanniomyces</taxon>
    </lineage>
</organism>
<dbReference type="Proteomes" id="UP000309340">
    <property type="component" value="Unassembled WGS sequence"/>
</dbReference>
<keyword evidence="1" id="KW-0732">Signal</keyword>
<name>A0A4U0Y3M7_9PEZI</name>
<dbReference type="EMBL" id="NAJQ01000017">
    <property type="protein sequence ID" value="TKA83078.1"/>
    <property type="molecule type" value="Genomic_DNA"/>
</dbReference>
<protein>
    <submittedName>
        <fullName evidence="2">Uncharacterized protein</fullName>
    </submittedName>
</protein>
<feature type="signal peptide" evidence="1">
    <location>
        <begin position="1"/>
        <end position="22"/>
    </location>
</feature>
<comment type="caution">
    <text evidence="2">The sequence shown here is derived from an EMBL/GenBank/DDBJ whole genome shotgun (WGS) entry which is preliminary data.</text>
</comment>
<dbReference type="OrthoDB" id="3899662at2759"/>
<dbReference type="AlphaFoldDB" id="A0A4U0Y3M7"/>
<reference evidence="2 3" key="1">
    <citation type="submission" date="2017-03" db="EMBL/GenBank/DDBJ databases">
        <title>Genomes of endolithic fungi from Antarctica.</title>
        <authorList>
            <person name="Coleine C."/>
            <person name="Masonjones S."/>
            <person name="Stajich J.E."/>
        </authorList>
    </citation>
    <scope>NUCLEOTIDE SEQUENCE [LARGE SCALE GENOMIC DNA]</scope>
    <source>
        <strain evidence="2 3">CCFEE 5184</strain>
    </source>
</reference>
<evidence type="ECO:0000313" key="3">
    <source>
        <dbReference type="Proteomes" id="UP000309340"/>
    </source>
</evidence>
<proteinExistence type="predicted"/>
<sequence length="332" mass="36566">MATSCPFLLLPVELRLLIYSFAVLDNPSITIGSAELVGSHPDMIHRLYGGKRSPYPGIPEHHEPVVEAGYNASLLSTSNPAIIPLSQATPLPDESHEDPHTAHMALLLVNKQVNDELTSHFKMSKNRQTSLFLAYPHGLHVCRTLTPHLLRQARSVHIAGSYASNTFCPARAACIGNPGPKIKYNGGKAPDSTTQLSDLIASLFGPDATHAVQKLELRTYYSGEDSYSTVWGDDNSPTVVALRNIYCGEVGIEVWRGRYGTGVYLTARPTIDGERKRVVSTTWRRLEEGRRGEPKCGSWVVDPKWPQWEQEFIMSDGPKGDLIIHQPHGSAP</sequence>
<gene>
    <name evidence="2" type="ORF">B0A55_00934</name>
</gene>
<accession>A0A4U0Y3M7</accession>